<feature type="domain" description="Sialate O-acetylesterase" evidence="2">
    <location>
        <begin position="75"/>
        <end position="197"/>
    </location>
</feature>
<protein>
    <submittedName>
        <fullName evidence="3">Sialate O-acetylesterase</fullName>
    </submittedName>
</protein>
<accession>A0A9D1GFI9</accession>
<dbReference type="Gene3D" id="3.40.50.1110">
    <property type="entry name" value="SGNH hydrolase"/>
    <property type="match status" value="1"/>
</dbReference>
<dbReference type="PANTHER" id="PTHR22901">
    <property type="entry name" value="SIALATE O-ACETYLESTERASE"/>
    <property type="match status" value="1"/>
</dbReference>
<evidence type="ECO:0000313" key="4">
    <source>
        <dbReference type="Proteomes" id="UP000886722"/>
    </source>
</evidence>
<comment type="caution">
    <text evidence="3">The sequence shown here is derived from an EMBL/GenBank/DDBJ whole genome shotgun (WGS) entry which is preliminary data.</text>
</comment>
<dbReference type="GO" id="GO:0001681">
    <property type="term" value="F:sialate O-acetylesterase activity"/>
    <property type="evidence" value="ECO:0007669"/>
    <property type="project" value="InterPro"/>
</dbReference>
<reference evidence="3" key="1">
    <citation type="submission" date="2020-10" db="EMBL/GenBank/DDBJ databases">
        <authorList>
            <person name="Gilroy R."/>
        </authorList>
    </citation>
    <scope>NUCLEOTIDE SEQUENCE</scope>
    <source>
        <strain evidence="3">21143</strain>
    </source>
</reference>
<dbReference type="PANTHER" id="PTHR22901:SF0">
    <property type="entry name" value="SIALATE O-ACETYLESTERASE"/>
    <property type="match status" value="1"/>
</dbReference>
<dbReference type="Proteomes" id="UP000886722">
    <property type="component" value="Unassembled WGS sequence"/>
</dbReference>
<name>A0A9D1GFI9_9BACT</name>
<evidence type="ECO:0000256" key="1">
    <source>
        <dbReference type="ARBA" id="ARBA00022801"/>
    </source>
</evidence>
<dbReference type="InterPro" id="IPR005181">
    <property type="entry name" value="SASA"/>
</dbReference>
<dbReference type="AlphaFoldDB" id="A0A9D1GFI9"/>
<dbReference type="SUPFAM" id="SSF52266">
    <property type="entry name" value="SGNH hydrolase"/>
    <property type="match status" value="1"/>
</dbReference>
<reference evidence="3" key="2">
    <citation type="journal article" date="2021" name="PeerJ">
        <title>Extensive microbial diversity within the chicken gut microbiome revealed by metagenomics and culture.</title>
        <authorList>
            <person name="Gilroy R."/>
            <person name="Ravi A."/>
            <person name="Getino M."/>
            <person name="Pursley I."/>
            <person name="Horton D.L."/>
            <person name="Alikhan N.F."/>
            <person name="Baker D."/>
            <person name="Gharbi K."/>
            <person name="Hall N."/>
            <person name="Watson M."/>
            <person name="Adriaenssens E.M."/>
            <person name="Foster-Nyarko E."/>
            <person name="Jarju S."/>
            <person name="Secka A."/>
            <person name="Antonio M."/>
            <person name="Oren A."/>
            <person name="Chaudhuri R.R."/>
            <person name="La Ragione R."/>
            <person name="Hildebrand F."/>
            <person name="Pallen M.J."/>
        </authorList>
    </citation>
    <scope>NUCLEOTIDE SEQUENCE</scope>
    <source>
        <strain evidence="3">21143</strain>
    </source>
</reference>
<gene>
    <name evidence="3" type="ORF">IAD06_08560</name>
</gene>
<dbReference type="InterPro" id="IPR036514">
    <property type="entry name" value="SGNH_hydro_sf"/>
</dbReference>
<dbReference type="InterPro" id="IPR039329">
    <property type="entry name" value="SIAE"/>
</dbReference>
<keyword evidence="1" id="KW-0378">Hydrolase</keyword>
<evidence type="ECO:0000313" key="3">
    <source>
        <dbReference type="EMBL" id="HIT40068.1"/>
    </source>
</evidence>
<dbReference type="GO" id="GO:0005975">
    <property type="term" value="P:carbohydrate metabolic process"/>
    <property type="evidence" value="ECO:0007669"/>
    <property type="project" value="TreeGrafter"/>
</dbReference>
<dbReference type="Pfam" id="PF03629">
    <property type="entry name" value="SASA"/>
    <property type="match status" value="2"/>
</dbReference>
<proteinExistence type="predicted"/>
<organism evidence="3 4">
    <name type="scientific">Candidatus Caccoplasma intestinavium</name>
    <dbReference type="NCBI Taxonomy" id="2840716"/>
    <lineage>
        <taxon>Bacteria</taxon>
        <taxon>Pseudomonadati</taxon>
        <taxon>Bacteroidota</taxon>
        <taxon>Bacteroidia</taxon>
        <taxon>Bacteroidales</taxon>
        <taxon>Bacteroidaceae</taxon>
        <taxon>Bacteroidaceae incertae sedis</taxon>
        <taxon>Candidatus Caccoplasma</taxon>
    </lineage>
</organism>
<evidence type="ECO:0000259" key="2">
    <source>
        <dbReference type="Pfam" id="PF03629"/>
    </source>
</evidence>
<dbReference type="EMBL" id="DVKT01000063">
    <property type="protein sequence ID" value="HIT40068.1"/>
    <property type="molecule type" value="Genomic_DNA"/>
</dbReference>
<feature type="domain" description="Sialate O-acetylesterase" evidence="2">
    <location>
        <begin position="264"/>
        <end position="337"/>
    </location>
</feature>
<sequence length="475" mass="53520">MVLQQDTRARIWGKAAPGEKITVSVSWSRKKQKTVAAADSSWLVEIVTPVASTEPGSLTVKGRNTVEIKNVLIGEVWLCSGQSNMEFPVDRDTTSRWKNAMTTVKEELQNADYPEIRFFRVEHQLAPDAPADDCSGVWEVCTPATAARFSAVGFIFGRKIHNEIHRPVGLIQSTWGGTHAESWTKKEAMQGVYYDNLRAEQKSIIENAPAEKKRYEREIAAYKTAKAINPDTVLKTPDKAKKLNDNLRMSTLWNGMINPILPYTIKGVIWYQGESNDSRAADYQMVFTNLIRSWRAEWKQGDFPFYFVQIAPYRKQSPTLREGQLRTWQTVKNTGMAVITDAGDSTNIHPRNKVIPGERLAYWALSHDYDIDVPYMGPVYKSMTVRGGVAELSFDYTGSGLDSKGQPLKGFVIAGDDGVFYPAQAVIRGDKVEVSSPQVSLPVAVRYGWDKFFRVNLYNREGLPATPFRTDDWKL</sequence>